<dbReference type="GO" id="GO:0003677">
    <property type="term" value="F:DNA binding"/>
    <property type="evidence" value="ECO:0007669"/>
    <property type="project" value="UniProtKB-KW"/>
</dbReference>
<dbReference type="Gene3D" id="1.10.10.10">
    <property type="entry name" value="Winged helix-like DNA-binding domain superfamily/Winged helix DNA-binding domain"/>
    <property type="match status" value="1"/>
</dbReference>
<dbReference type="Pfam" id="PF00392">
    <property type="entry name" value="GntR"/>
    <property type="match status" value="1"/>
</dbReference>
<dbReference type="KEGG" id="mcab:HXZ27_10965"/>
<dbReference type="InterPro" id="IPR036390">
    <property type="entry name" value="WH_DNA-bd_sf"/>
</dbReference>
<dbReference type="SUPFAM" id="SSF46785">
    <property type="entry name" value="Winged helix' DNA-binding domain"/>
    <property type="match status" value="1"/>
</dbReference>
<organism evidence="4 5">
    <name type="scientific">Micromonospora carbonacea</name>
    <dbReference type="NCBI Taxonomy" id="47853"/>
    <lineage>
        <taxon>Bacteria</taxon>
        <taxon>Bacillati</taxon>
        <taxon>Actinomycetota</taxon>
        <taxon>Actinomycetes</taxon>
        <taxon>Micromonosporales</taxon>
        <taxon>Micromonosporaceae</taxon>
        <taxon>Micromonospora</taxon>
    </lineage>
</organism>
<dbReference type="InterPro" id="IPR000524">
    <property type="entry name" value="Tscrpt_reg_HTH_GntR"/>
</dbReference>
<proteinExistence type="predicted"/>
<protein>
    <submittedName>
        <fullName evidence="4">Winged helix-turn-helix transcriptional regulator</fullName>
    </submittedName>
</protein>
<gene>
    <name evidence="4" type="ORF">HXZ27_10965</name>
</gene>
<dbReference type="PANTHER" id="PTHR44846:SF17">
    <property type="entry name" value="GNTR-FAMILY TRANSCRIPTIONAL REGULATOR"/>
    <property type="match status" value="1"/>
</dbReference>
<name>A0A7H8XIR4_9ACTN</name>
<dbReference type="PROSITE" id="PS50949">
    <property type="entry name" value="HTH_GNTR"/>
    <property type="match status" value="1"/>
</dbReference>
<reference evidence="4 5" key="1">
    <citation type="submission" date="2020-07" db="EMBL/GenBank/DDBJ databases">
        <title>A bifunctional nitrone conjugated secondary metabolite targeting the ribosome.</title>
        <authorList>
            <person name="Limbrick E.M."/>
            <person name="Graf M."/>
            <person name="Derewacz D.K."/>
            <person name="Nguyen F."/>
            <person name="Spraggins J.M."/>
            <person name="Wieland M."/>
            <person name="Ynigez-Gutierrez A.E."/>
            <person name="Reisman B.J."/>
            <person name="Zinshteyn B."/>
            <person name="McCulloch K."/>
            <person name="Iverson T.M."/>
            <person name="Green R."/>
            <person name="Wilson D.N."/>
            <person name="Bachmann B.O."/>
        </authorList>
    </citation>
    <scope>NUCLEOTIDE SEQUENCE [LARGE SCALE GENOMIC DNA]</scope>
    <source>
        <strain evidence="5">aurantiaca</strain>
    </source>
</reference>
<dbReference type="GO" id="GO:0003700">
    <property type="term" value="F:DNA-binding transcription factor activity"/>
    <property type="evidence" value="ECO:0007669"/>
    <property type="project" value="InterPro"/>
</dbReference>
<accession>A0A7H8XIR4</accession>
<dbReference type="AlphaFoldDB" id="A0A7H8XIR4"/>
<dbReference type="GO" id="GO:0045892">
    <property type="term" value="P:negative regulation of DNA-templated transcription"/>
    <property type="evidence" value="ECO:0007669"/>
    <property type="project" value="TreeGrafter"/>
</dbReference>
<evidence type="ECO:0000313" key="4">
    <source>
        <dbReference type="EMBL" id="QLD24654.1"/>
    </source>
</evidence>
<keyword evidence="1" id="KW-0805">Transcription regulation</keyword>
<dbReference type="CDD" id="cd07377">
    <property type="entry name" value="WHTH_GntR"/>
    <property type="match status" value="1"/>
</dbReference>
<dbReference type="SMART" id="SM00345">
    <property type="entry name" value="HTH_GNTR"/>
    <property type="match status" value="1"/>
</dbReference>
<evidence type="ECO:0000256" key="1">
    <source>
        <dbReference type="ARBA" id="ARBA00023015"/>
    </source>
</evidence>
<sequence length="82" mass="8975">MPRKPVYEQVIDDVTASIRSGTLKPGDKLPSITELCEQYRASATPIRLALRILDERGWIEVHQGKGSFVAQSPPARATRGSG</sequence>
<evidence type="ECO:0000313" key="5">
    <source>
        <dbReference type="Proteomes" id="UP000509335"/>
    </source>
</evidence>
<dbReference type="Proteomes" id="UP000509335">
    <property type="component" value="Chromosome"/>
</dbReference>
<evidence type="ECO:0000256" key="2">
    <source>
        <dbReference type="ARBA" id="ARBA00023125"/>
    </source>
</evidence>
<dbReference type="InterPro" id="IPR036388">
    <property type="entry name" value="WH-like_DNA-bd_sf"/>
</dbReference>
<keyword evidence="2" id="KW-0238">DNA-binding</keyword>
<evidence type="ECO:0000256" key="3">
    <source>
        <dbReference type="ARBA" id="ARBA00023163"/>
    </source>
</evidence>
<keyword evidence="3" id="KW-0804">Transcription</keyword>
<dbReference type="EMBL" id="CP058322">
    <property type="protein sequence ID" value="QLD24654.1"/>
    <property type="molecule type" value="Genomic_DNA"/>
</dbReference>
<dbReference type="PANTHER" id="PTHR44846">
    <property type="entry name" value="MANNOSYL-D-GLYCERATE TRANSPORT/METABOLISM SYSTEM REPRESSOR MNGR-RELATED"/>
    <property type="match status" value="1"/>
</dbReference>
<dbReference type="InterPro" id="IPR050679">
    <property type="entry name" value="Bact_HTH_transcr_reg"/>
</dbReference>